<dbReference type="EMBL" id="NFZW01000006">
    <property type="protein sequence ID" value="RFA37931.1"/>
    <property type="molecule type" value="Genomic_DNA"/>
</dbReference>
<feature type="transmembrane region" description="Helical" evidence="1">
    <location>
        <begin position="37"/>
        <end position="55"/>
    </location>
</feature>
<reference evidence="3" key="1">
    <citation type="submission" date="2017-05" db="EMBL/GenBank/DDBJ databases">
        <authorList>
            <person name="Sharma S."/>
            <person name="Sidhu C."/>
            <person name="Pinnaka A.K."/>
        </authorList>
    </citation>
    <scope>NUCLEOTIDE SEQUENCE [LARGE SCALE GENOMIC DNA]</scope>
    <source>
        <strain evidence="3">AK93</strain>
    </source>
</reference>
<organism evidence="2 3">
    <name type="scientific">Alkalilimnicola ehrlichii</name>
    <dbReference type="NCBI Taxonomy" id="351052"/>
    <lineage>
        <taxon>Bacteria</taxon>
        <taxon>Pseudomonadati</taxon>
        <taxon>Pseudomonadota</taxon>
        <taxon>Gammaproteobacteria</taxon>
        <taxon>Chromatiales</taxon>
        <taxon>Ectothiorhodospiraceae</taxon>
        <taxon>Alkalilimnicola</taxon>
    </lineage>
</organism>
<dbReference type="RefSeq" id="WP_116301644.1">
    <property type="nucleotide sequence ID" value="NZ_NFZV01000005.1"/>
</dbReference>
<dbReference type="Proteomes" id="UP000256763">
    <property type="component" value="Unassembled WGS sequence"/>
</dbReference>
<keyword evidence="1" id="KW-0472">Membrane</keyword>
<comment type="caution">
    <text evidence="2">The sequence shown here is derived from an EMBL/GenBank/DDBJ whole genome shotgun (WGS) entry which is preliminary data.</text>
</comment>
<evidence type="ECO:0000313" key="2">
    <source>
        <dbReference type="EMBL" id="RFA37931.1"/>
    </source>
</evidence>
<dbReference type="AlphaFoldDB" id="A0A3E0X0I8"/>
<feature type="transmembrane region" description="Helical" evidence="1">
    <location>
        <begin position="61"/>
        <end position="80"/>
    </location>
</feature>
<gene>
    <name evidence="2" type="ORF">CAL65_08440</name>
</gene>
<sequence>MIEFLTGFFLLGGAALMLIAALGLLRMPDLPTRMHASTKAGALGAGMMVAAVAIYFDDGAIIARAIAIVVFIIMTAPIGAHMIGRAGYFVGVPLWEHSIKDELKEQYDREKHTLASKRDDGSAK</sequence>
<evidence type="ECO:0000256" key="1">
    <source>
        <dbReference type="SAM" id="Phobius"/>
    </source>
</evidence>
<feature type="transmembrane region" description="Helical" evidence="1">
    <location>
        <begin position="6"/>
        <end position="25"/>
    </location>
</feature>
<dbReference type="GO" id="GO:0015385">
    <property type="term" value="F:sodium:proton antiporter activity"/>
    <property type="evidence" value="ECO:0007669"/>
    <property type="project" value="TreeGrafter"/>
</dbReference>
<keyword evidence="1" id="KW-1133">Transmembrane helix</keyword>
<dbReference type="PANTHER" id="PTHR34703:SF1">
    <property type="entry name" value="ANTIPORTER SUBUNIT MNHG2-RELATED"/>
    <property type="match status" value="1"/>
</dbReference>
<dbReference type="InterPro" id="IPR005133">
    <property type="entry name" value="PhaG_MnhG_YufB"/>
</dbReference>
<evidence type="ECO:0000313" key="3">
    <source>
        <dbReference type="Proteomes" id="UP000256763"/>
    </source>
</evidence>
<dbReference type="OrthoDB" id="9813804at2"/>
<dbReference type="Pfam" id="PF03334">
    <property type="entry name" value="PhaG_MnhG_YufB"/>
    <property type="match status" value="1"/>
</dbReference>
<protein>
    <submittedName>
        <fullName evidence="2">Na+/H+ antiporter subunit G</fullName>
    </submittedName>
</protein>
<dbReference type="PANTHER" id="PTHR34703">
    <property type="entry name" value="ANTIPORTER SUBUNIT MNHG2-RELATED"/>
    <property type="match status" value="1"/>
</dbReference>
<dbReference type="NCBIfam" id="TIGR01300">
    <property type="entry name" value="CPA3_mnhG_phaG"/>
    <property type="match status" value="1"/>
</dbReference>
<accession>A0A3E0X0I8</accession>
<proteinExistence type="predicted"/>
<keyword evidence="1" id="KW-0812">Transmembrane</keyword>
<name>A0A3E0X0I8_9GAMM</name>
<dbReference type="NCBIfam" id="NF009314">
    <property type="entry name" value="PRK12674.1-2"/>
    <property type="match status" value="1"/>
</dbReference>
<keyword evidence="3" id="KW-1185">Reference proteome</keyword>